<dbReference type="EC" id="3.4.23.-" evidence="11"/>
<dbReference type="Proteomes" id="UP001054902">
    <property type="component" value="Unassembled WGS sequence"/>
</dbReference>
<feature type="compositionally biased region" description="Basic and acidic residues" evidence="12">
    <location>
        <begin position="344"/>
        <end position="354"/>
    </location>
</feature>
<dbReference type="FunFam" id="1.10.472.100:FF:000003">
    <property type="entry name" value="Presenilin"/>
    <property type="match status" value="1"/>
</dbReference>
<evidence type="ECO:0000256" key="8">
    <source>
        <dbReference type="ARBA" id="ARBA00023136"/>
    </source>
</evidence>
<keyword evidence="11" id="KW-0645">Protease</keyword>
<dbReference type="InterPro" id="IPR042524">
    <property type="entry name" value="Presenilin_C"/>
</dbReference>
<feature type="transmembrane region" description="Helical" evidence="11">
    <location>
        <begin position="544"/>
        <end position="565"/>
    </location>
</feature>
<dbReference type="GO" id="GO:0005789">
    <property type="term" value="C:endoplasmic reticulum membrane"/>
    <property type="evidence" value="ECO:0007669"/>
    <property type="project" value="UniProtKB-SubCell"/>
</dbReference>
<organism evidence="13 14">
    <name type="scientific">Chaetoceros tenuissimus</name>
    <dbReference type="NCBI Taxonomy" id="426638"/>
    <lineage>
        <taxon>Eukaryota</taxon>
        <taxon>Sar</taxon>
        <taxon>Stramenopiles</taxon>
        <taxon>Ochrophyta</taxon>
        <taxon>Bacillariophyta</taxon>
        <taxon>Coscinodiscophyceae</taxon>
        <taxon>Chaetocerotophycidae</taxon>
        <taxon>Chaetocerotales</taxon>
        <taxon>Chaetocerotaceae</taxon>
        <taxon>Chaetoceros</taxon>
    </lineage>
</organism>
<comment type="similarity">
    <text evidence="1 11">Belongs to the peptidase A22A family.</text>
</comment>
<dbReference type="GO" id="GO:0006509">
    <property type="term" value="P:membrane protein ectodomain proteolysis"/>
    <property type="evidence" value="ECO:0007669"/>
    <property type="project" value="TreeGrafter"/>
</dbReference>
<keyword evidence="8 11" id="KW-0472">Membrane</keyword>
<feature type="transmembrane region" description="Helical" evidence="11">
    <location>
        <begin position="229"/>
        <end position="250"/>
    </location>
</feature>
<keyword evidence="4 11" id="KW-0256">Endoplasmic reticulum</keyword>
<feature type="compositionally biased region" description="Polar residues" evidence="12">
    <location>
        <begin position="1"/>
        <end position="29"/>
    </location>
</feature>
<dbReference type="GO" id="GO:0000139">
    <property type="term" value="C:Golgi membrane"/>
    <property type="evidence" value="ECO:0007669"/>
    <property type="project" value="UniProtKB-SubCell"/>
</dbReference>
<comment type="subunit">
    <text evidence="10">Homodimer. Component of the gamma-secretase complex, a complex composed of a presenilin homodimer, nicastrin, aph1 and pen2.</text>
</comment>
<evidence type="ECO:0000256" key="2">
    <source>
        <dbReference type="ARBA" id="ARBA00022692"/>
    </source>
</evidence>
<comment type="function">
    <text evidence="11">Probable subunit of the gamma-secretase complex, an endoprotease complex that catalyzes the intramembrane cleavage of integral membrane proteins such as Notch receptors.</text>
</comment>
<evidence type="ECO:0000256" key="9">
    <source>
        <dbReference type="ARBA" id="ARBA00053367"/>
    </source>
</evidence>
<dbReference type="GO" id="GO:0070765">
    <property type="term" value="C:gamma-secretase complex"/>
    <property type="evidence" value="ECO:0007669"/>
    <property type="project" value="UniProtKB-ARBA"/>
</dbReference>
<dbReference type="Gene3D" id="1.10.472.100">
    <property type="entry name" value="Presenilin"/>
    <property type="match status" value="1"/>
</dbReference>
<feature type="region of interest" description="Disordered" evidence="12">
    <location>
        <begin position="278"/>
        <end position="365"/>
    </location>
</feature>
<feature type="compositionally biased region" description="Low complexity" evidence="12">
    <location>
        <begin position="289"/>
        <end position="298"/>
    </location>
</feature>
<evidence type="ECO:0000256" key="12">
    <source>
        <dbReference type="SAM" id="MobiDB-lite"/>
    </source>
</evidence>
<dbReference type="EMBL" id="BLLK01000047">
    <property type="protein sequence ID" value="GFH54942.1"/>
    <property type="molecule type" value="Genomic_DNA"/>
</dbReference>
<keyword evidence="14" id="KW-1185">Reference proteome</keyword>
<evidence type="ECO:0000256" key="5">
    <source>
        <dbReference type="ARBA" id="ARBA00022976"/>
    </source>
</evidence>
<feature type="region of interest" description="Disordered" evidence="12">
    <location>
        <begin position="1"/>
        <end position="35"/>
    </location>
</feature>
<keyword evidence="2 11" id="KW-0812">Transmembrane</keyword>
<comment type="caution">
    <text evidence="13">The sequence shown here is derived from an EMBL/GenBank/DDBJ whole genome shotgun (WGS) entry which is preliminary data.</text>
</comment>
<dbReference type="GO" id="GO:0016485">
    <property type="term" value="P:protein processing"/>
    <property type="evidence" value="ECO:0007669"/>
    <property type="project" value="InterPro"/>
</dbReference>
<accession>A0AAD3CZ77</accession>
<keyword evidence="6 11" id="KW-1133">Transmembrane helix</keyword>
<evidence type="ECO:0000256" key="11">
    <source>
        <dbReference type="RuleBase" id="RU361148"/>
    </source>
</evidence>
<evidence type="ECO:0000256" key="7">
    <source>
        <dbReference type="ARBA" id="ARBA00023034"/>
    </source>
</evidence>
<sequence length="604" mass="66799">MGSQEGAQATLPSQNETTSANPSNTQDNLPSVFGVEQNNNQNQESQNEAISFEELKYGFASYFAISTPVSITMILSALAVTYIQSQSTQGQEVSSFYTVFDVSNSENTNAQNFGYSLVNGLIIISVIAAATFLIVLLYKYRCMKLLVGYMIFSSAALLGLLGGVMFQTFIERYGVVIDQITFYFLLVNFAAVGTISIFYGKGIPSYITQMYLIFTSSILAWQLSFFNDWTAWMLLVLLALYDLCAVLTPCGPLRFLVNLMQKEGSPEMPGLLYEARLPQGVDRPGRGGNASRQNNQNSNDRRQSANENGASNEVPDNSNNNATENRNDKRTDSSMSNPPTTSSRQEDDSNRMQEHPPTMAESRQFASRMTGSFQSNTNHGVDERNYPSEQPSVTLPFAIVKIYKLQVAREGCPQFVLDKYRPRDNAAVKPQYTPSELRTEVTVHFPVNGGRILVDNPDSGASTGPRWNSRDGSVLPRYIVLDRNNEIKRVLVMNEEGKVFEEMRGEQEATSSAPMSNTIKLGLGDFIFYSVLVAKAALNSFTTFAACMLVILFGLGGTLVLLSVYHAALPALPISIFLGVIFFFTTRALLEPWVAEILSFPCYV</sequence>
<evidence type="ECO:0000256" key="4">
    <source>
        <dbReference type="ARBA" id="ARBA00022824"/>
    </source>
</evidence>
<feature type="compositionally biased region" description="Polar residues" evidence="12">
    <location>
        <begin position="333"/>
        <end position="343"/>
    </location>
</feature>
<evidence type="ECO:0000256" key="1">
    <source>
        <dbReference type="ARBA" id="ARBA00008604"/>
    </source>
</evidence>
<feature type="transmembrane region" description="Helical" evidence="11">
    <location>
        <begin position="571"/>
        <end position="590"/>
    </location>
</feature>
<reference evidence="13 14" key="1">
    <citation type="journal article" date="2021" name="Sci. Rep.">
        <title>The genome of the diatom Chaetoceros tenuissimus carries an ancient integrated fragment of an extant virus.</title>
        <authorList>
            <person name="Hongo Y."/>
            <person name="Kimura K."/>
            <person name="Takaki Y."/>
            <person name="Yoshida Y."/>
            <person name="Baba S."/>
            <person name="Kobayashi G."/>
            <person name="Nagasaki K."/>
            <person name="Hano T."/>
            <person name="Tomaru Y."/>
        </authorList>
    </citation>
    <scope>NUCLEOTIDE SEQUENCE [LARGE SCALE GENOMIC DNA]</scope>
    <source>
        <strain evidence="13 14">NIES-3715</strain>
    </source>
</reference>
<dbReference type="GO" id="GO:0042500">
    <property type="term" value="F:aspartic endopeptidase activity, intramembrane cleaving"/>
    <property type="evidence" value="ECO:0007669"/>
    <property type="project" value="InterPro"/>
</dbReference>
<feature type="transmembrane region" description="Helical" evidence="11">
    <location>
        <begin position="145"/>
        <end position="170"/>
    </location>
</feature>
<dbReference type="AlphaFoldDB" id="A0AAD3CZ77"/>
<protein>
    <recommendedName>
        <fullName evidence="11">Presenilin</fullName>
        <ecNumber evidence="11">3.4.23.-</ecNumber>
    </recommendedName>
</protein>
<feature type="transmembrane region" description="Helical" evidence="11">
    <location>
        <begin position="59"/>
        <end position="83"/>
    </location>
</feature>
<dbReference type="PANTHER" id="PTHR10202:SF13">
    <property type="entry name" value="PRESENILIN HOMOLOG"/>
    <property type="match status" value="1"/>
</dbReference>
<feature type="transmembrane region" description="Helical" evidence="11">
    <location>
        <begin position="113"/>
        <end position="138"/>
    </location>
</feature>
<dbReference type="SMART" id="SM00730">
    <property type="entry name" value="PSN"/>
    <property type="match status" value="1"/>
</dbReference>
<evidence type="ECO:0000256" key="10">
    <source>
        <dbReference type="ARBA" id="ARBA00066080"/>
    </source>
</evidence>
<keyword evidence="7 11" id="KW-0333">Golgi apparatus</keyword>
<dbReference type="PANTHER" id="PTHR10202">
    <property type="entry name" value="PRESENILIN"/>
    <property type="match status" value="1"/>
</dbReference>
<dbReference type="GO" id="GO:0044351">
    <property type="term" value="P:macropinocytosis"/>
    <property type="evidence" value="ECO:0007669"/>
    <property type="project" value="UniProtKB-ARBA"/>
</dbReference>
<evidence type="ECO:0000256" key="3">
    <source>
        <dbReference type="ARBA" id="ARBA00022801"/>
    </source>
</evidence>
<dbReference type="PRINTS" id="PR01072">
    <property type="entry name" value="PRESENILIN"/>
</dbReference>
<feature type="transmembrane region" description="Helical" evidence="11">
    <location>
        <begin position="206"/>
        <end position="223"/>
    </location>
</feature>
<feature type="transmembrane region" description="Helical" evidence="11">
    <location>
        <begin position="182"/>
        <end position="199"/>
    </location>
</feature>
<dbReference type="GO" id="GO:0007219">
    <property type="term" value="P:Notch signaling pathway"/>
    <property type="evidence" value="ECO:0007669"/>
    <property type="project" value="UniProtKB-KW"/>
</dbReference>
<evidence type="ECO:0000256" key="6">
    <source>
        <dbReference type="ARBA" id="ARBA00022989"/>
    </source>
</evidence>
<dbReference type="InterPro" id="IPR006639">
    <property type="entry name" value="Preselin/SPP"/>
</dbReference>
<name>A0AAD3CZ77_9STRA</name>
<keyword evidence="3 11" id="KW-0378">Hydrolase</keyword>
<comment type="domain">
    <text evidence="11">The PAL motif is required for normal active site conformation.</text>
</comment>
<feature type="region of interest" description="Disordered" evidence="12">
    <location>
        <begin position="371"/>
        <end position="390"/>
    </location>
</feature>
<dbReference type="InterPro" id="IPR001108">
    <property type="entry name" value="Peptidase_A22A"/>
</dbReference>
<evidence type="ECO:0000313" key="13">
    <source>
        <dbReference type="EMBL" id="GFH54942.1"/>
    </source>
</evidence>
<dbReference type="Pfam" id="PF01080">
    <property type="entry name" value="Presenilin"/>
    <property type="match status" value="1"/>
</dbReference>
<comment type="function">
    <text evidence="9">Probable catalytic subunit of the gamma-secretase complex, an endoprotease complex that catalyzes the intramembrane cleavage of integral membrane proteins such as Notch receptors. Requires the other members of the gamma-secretase complex to have a protease activity.</text>
</comment>
<feature type="compositionally biased region" description="Polar residues" evidence="12">
    <location>
        <begin position="307"/>
        <end position="324"/>
    </location>
</feature>
<proteinExistence type="inferred from homology"/>
<evidence type="ECO:0000313" key="14">
    <source>
        <dbReference type="Proteomes" id="UP001054902"/>
    </source>
</evidence>
<keyword evidence="5 11" id="KW-0914">Notch signaling pathway</keyword>
<gene>
    <name evidence="13" type="ORF">CTEN210_11418</name>
</gene>
<comment type="subcellular location">
    <subcellularLocation>
        <location evidence="11">Endoplasmic reticulum membrane</location>
        <topology evidence="11">Multi-pass membrane protein</topology>
    </subcellularLocation>
    <subcellularLocation>
        <location evidence="11">Golgi apparatus membrane</location>
        <topology evidence="11">Multi-pass membrane protein</topology>
    </subcellularLocation>
</comment>